<evidence type="ECO:0000313" key="2">
    <source>
        <dbReference type="EMBL" id="OFJ51889.1"/>
    </source>
</evidence>
<name>A0A1E8Q1E9_9MYCO</name>
<protein>
    <submittedName>
        <fullName evidence="2">Uncharacterized protein</fullName>
    </submittedName>
</protein>
<keyword evidence="1" id="KW-0472">Membrane</keyword>
<evidence type="ECO:0000256" key="1">
    <source>
        <dbReference type="SAM" id="Phobius"/>
    </source>
</evidence>
<keyword evidence="1" id="KW-1133">Transmembrane helix</keyword>
<feature type="transmembrane region" description="Helical" evidence="1">
    <location>
        <begin position="12"/>
        <end position="35"/>
    </location>
</feature>
<dbReference type="AlphaFoldDB" id="A0A1E8Q1E9"/>
<comment type="caution">
    <text evidence="2">The sequence shown here is derived from an EMBL/GenBank/DDBJ whole genome shotgun (WGS) entry which is preliminary data.</text>
</comment>
<reference evidence="2 3" key="1">
    <citation type="submission" date="2016-09" db="EMBL/GenBank/DDBJ databases">
        <title>genome sequence of Mycobacterium sp. 739 SCH.</title>
        <authorList>
            <person name="Greninger A.L."/>
            <person name="Qin X."/>
            <person name="Jerome K."/>
            <person name="Vora S."/>
            <person name="Quinn K."/>
        </authorList>
    </citation>
    <scope>NUCLEOTIDE SEQUENCE [LARGE SCALE GENOMIC DNA]</scope>
    <source>
        <strain evidence="2 3">SCH</strain>
    </source>
</reference>
<keyword evidence="1" id="KW-0812">Transmembrane</keyword>
<dbReference type="Proteomes" id="UP000178953">
    <property type="component" value="Unassembled WGS sequence"/>
</dbReference>
<keyword evidence="3" id="KW-1185">Reference proteome</keyword>
<evidence type="ECO:0000313" key="3">
    <source>
        <dbReference type="Proteomes" id="UP000178953"/>
    </source>
</evidence>
<proteinExistence type="predicted"/>
<dbReference type="RefSeq" id="WP_070354884.1">
    <property type="nucleotide sequence ID" value="NZ_CP043474.1"/>
</dbReference>
<accession>A0A1E8Q1E9</accession>
<dbReference type="EMBL" id="MCHX01000053">
    <property type="protein sequence ID" value="OFJ51889.1"/>
    <property type="molecule type" value="Genomic_DNA"/>
</dbReference>
<organism evidence="2 3">
    <name type="scientific">Mycolicibacterium grossiae</name>
    <dbReference type="NCBI Taxonomy" id="1552759"/>
    <lineage>
        <taxon>Bacteria</taxon>
        <taxon>Bacillati</taxon>
        <taxon>Actinomycetota</taxon>
        <taxon>Actinomycetes</taxon>
        <taxon>Mycobacteriales</taxon>
        <taxon>Mycobacteriaceae</taxon>
        <taxon>Mycolicibacterium</taxon>
    </lineage>
</organism>
<sequence>MNEERERSDRTVVRLLAVSGACALSALGLLGMHYAAAGSGTSAVLAGSGDAPTNTVYVQPVVGGATMGATATWTTPAATPQVAKATPPIKAGG</sequence>
<gene>
    <name evidence="2" type="ORF">BEL07_20355</name>
</gene>